<dbReference type="Pfam" id="PF13510">
    <property type="entry name" value="Fer2_4"/>
    <property type="match status" value="1"/>
</dbReference>
<proteinExistence type="predicted"/>
<evidence type="ECO:0000313" key="2">
    <source>
        <dbReference type="EMBL" id="QPS32335.1"/>
    </source>
</evidence>
<organism evidence="2 3">
    <name type="scientific">Brevibacterium casei</name>
    <dbReference type="NCBI Taxonomy" id="33889"/>
    <lineage>
        <taxon>Bacteria</taxon>
        <taxon>Bacillati</taxon>
        <taxon>Actinomycetota</taxon>
        <taxon>Actinomycetes</taxon>
        <taxon>Micrococcales</taxon>
        <taxon>Brevibacteriaceae</taxon>
        <taxon>Brevibacterium</taxon>
    </lineage>
</organism>
<dbReference type="InterPro" id="IPR036010">
    <property type="entry name" value="2Fe-2S_ferredoxin-like_sf"/>
</dbReference>
<dbReference type="Proteomes" id="UP000594979">
    <property type="component" value="Chromosome"/>
</dbReference>
<dbReference type="GO" id="GO:0051536">
    <property type="term" value="F:iron-sulfur cluster binding"/>
    <property type="evidence" value="ECO:0007669"/>
    <property type="project" value="InterPro"/>
</dbReference>
<evidence type="ECO:0000256" key="1">
    <source>
        <dbReference type="ARBA" id="ARBA00023002"/>
    </source>
</evidence>
<keyword evidence="1" id="KW-0560">Oxidoreductase</keyword>
<reference evidence="2 3" key="1">
    <citation type="submission" date="2020-12" db="EMBL/GenBank/DDBJ databases">
        <title>FDA dAtabase for Regulatory Grade micrObial Sequences (FDA-ARGOS): Supporting development and validation of Infectious Disease Dx tests.</title>
        <authorList>
            <person name="Sproer C."/>
            <person name="Gronow S."/>
            <person name="Severitt S."/>
            <person name="Schroder I."/>
            <person name="Tallon L."/>
            <person name="Sadzewicz L."/>
            <person name="Zhao X."/>
            <person name="Boylan J."/>
            <person name="Ott S."/>
            <person name="Bowen H."/>
            <person name="Vavikolanu K."/>
            <person name="Mehta A."/>
            <person name="Aluvathingal J."/>
            <person name="Nadendla S."/>
            <person name="Lowell S."/>
            <person name="Myers T."/>
            <person name="Yan Y."/>
            <person name="Sichtig H."/>
        </authorList>
    </citation>
    <scope>NUCLEOTIDE SEQUENCE [LARGE SCALE GENOMIC DNA]</scope>
    <source>
        <strain evidence="2 3">FDAARGOS_902</strain>
    </source>
</reference>
<dbReference type="GO" id="GO:0016491">
    <property type="term" value="F:oxidoreductase activity"/>
    <property type="evidence" value="ECO:0007669"/>
    <property type="project" value="UniProtKB-KW"/>
</dbReference>
<dbReference type="KEGG" id="bcau:I6G59_09850"/>
<dbReference type="Gene3D" id="3.10.20.440">
    <property type="entry name" value="2Fe-2S iron-sulphur cluster binding domain, sarcosine oxidase, alpha subunit, N-terminal domain"/>
    <property type="match status" value="1"/>
</dbReference>
<dbReference type="SUPFAM" id="SSF54292">
    <property type="entry name" value="2Fe-2S ferredoxin-like"/>
    <property type="match status" value="1"/>
</dbReference>
<evidence type="ECO:0000313" key="3">
    <source>
        <dbReference type="Proteomes" id="UP000594979"/>
    </source>
</evidence>
<protein>
    <submittedName>
        <fullName evidence="2">(2Fe-2S)-binding protein</fullName>
    </submittedName>
</protein>
<dbReference type="AlphaFoldDB" id="A0A7T2WLZ2"/>
<dbReference type="InterPro" id="IPR042204">
    <property type="entry name" value="2Fe-2S-bd_N"/>
</dbReference>
<dbReference type="EMBL" id="CP065682">
    <property type="protein sequence ID" value="QPS32335.1"/>
    <property type="molecule type" value="Genomic_DNA"/>
</dbReference>
<sequence>MNRIEGHPALGEDDREVVEFVVDGRTVSARAGETVATALWADGQRVLRRSRRGMPRGMYCGIGHCWECRMIVVGDEGSESEVRTCLTPVEPGLRVRTSSVHAAPERELNTE</sequence>
<dbReference type="GeneID" id="99772311"/>
<accession>A0A7T2WLZ2</accession>
<name>A0A7T2WLZ2_9MICO</name>
<dbReference type="RefSeq" id="WP_101624532.1">
    <property type="nucleotide sequence ID" value="NZ_CAACXN010000014.1"/>
</dbReference>
<gene>
    <name evidence="2" type="ORF">I6G59_09850</name>
</gene>